<reference evidence="11 12" key="1">
    <citation type="submission" date="2019-02" db="EMBL/GenBank/DDBJ databases">
        <title>Marinobacter halodurans sp. nov., a marine bacterium isolated from sea tidal flat.</title>
        <authorList>
            <person name="Yoo Y."/>
            <person name="Lee D.W."/>
            <person name="Kim B.S."/>
            <person name="Kim J.-J."/>
        </authorList>
    </citation>
    <scope>NUCLEOTIDE SEQUENCE [LARGE SCALE GENOMIC DNA]</scope>
    <source>
        <strain evidence="11 12">YJ-S3-2</strain>
    </source>
</reference>
<dbReference type="PANTHER" id="PTHR35011:SF4">
    <property type="entry name" value="SLL1102 PROTEIN"/>
    <property type="match status" value="1"/>
</dbReference>
<proteinExistence type="inferred from homology"/>
<keyword evidence="3" id="KW-1003">Cell membrane</keyword>
<evidence type="ECO:0000259" key="10">
    <source>
        <dbReference type="Pfam" id="PF04290"/>
    </source>
</evidence>
<feature type="transmembrane region" description="Helical" evidence="9">
    <location>
        <begin position="114"/>
        <end position="136"/>
    </location>
</feature>
<evidence type="ECO:0000256" key="4">
    <source>
        <dbReference type="ARBA" id="ARBA00022519"/>
    </source>
</evidence>
<evidence type="ECO:0000256" key="8">
    <source>
        <dbReference type="ARBA" id="ARBA00038436"/>
    </source>
</evidence>
<dbReference type="InterPro" id="IPR055348">
    <property type="entry name" value="DctQ"/>
</dbReference>
<comment type="subcellular location">
    <subcellularLocation>
        <location evidence="1 9">Cell inner membrane</location>
        <topology evidence="1 9">Multi-pass membrane protein</topology>
    </subcellularLocation>
</comment>
<evidence type="ECO:0000256" key="2">
    <source>
        <dbReference type="ARBA" id="ARBA00022448"/>
    </source>
</evidence>
<dbReference type="RefSeq" id="WP_131481660.1">
    <property type="nucleotide sequence ID" value="NZ_SJDL01000013.1"/>
</dbReference>
<dbReference type="Pfam" id="PF04290">
    <property type="entry name" value="DctQ"/>
    <property type="match status" value="1"/>
</dbReference>
<evidence type="ECO:0000256" key="3">
    <source>
        <dbReference type="ARBA" id="ARBA00022475"/>
    </source>
</evidence>
<protein>
    <recommendedName>
        <fullName evidence="9">TRAP transporter small permease protein</fullName>
    </recommendedName>
</protein>
<evidence type="ECO:0000256" key="9">
    <source>
        <dbReference type="RuleBase" id="RU369079"/>
    </source>
</evidence>
<keyword evidence="12" id="KW-1185">Reference proteome</keyword>
<comment type="caution">
    <text evidence="11">The sequence shown here is derived from an EMBL/GenBank/DDBJ whole genome shotgun (WGS) entry which is preliminary data.</text>
</comment>
<dbReference type="InterPro" id="IPR007387">
    <property type="entry name" value="TRAP_DctQ"/>
</dbReference>
<keyword evidence="5 9" id="KW-0812">Transmembrane</keyword>
<keyword evidence="2 9" id="KW-0813">Transport</keyword>
<keyword evidence="7 9" id="KW-0472">Membrane</keyword>
<keyword evidence="6 9" id="KW-1133">Transmembrane helix</keyword>
<dbReference type="PANTHER" id="PTHR35011">
    <property type="entry name" value="2,3-DIKETO-L-GULONATE TRAP TRANSPORTER SMALL PERMEASE PROTEIN YIAM"/>
    <property type="match status" value="1"/>
</dbReference>
<feature type="transmembrane region" description="Helical" evidence="9">
    <location>
        <begin position="45"/>
        <end position="65"/>
    </location>
</feature>
<evidence type="ECO:0000256" key="1">
    <source>
        <dbReference type="ARBA" id="ARBA00004429"/>
    </source>
</evidence>
<gene>
    <name evidence="11" type="ORF">EZI54_10300</name>
</gene>
<feature type="transmembrane region" description="Helical" evidence="9">
    <location>
        <begin position="77"/>
        <end position="93"/>
    </location>
</feature>
<feature type="transmembrane region" description="Helical" evidence="9">
    <location>
        <begin position="156"/>
        <end position="177"/>
    </location>
</feature>
<comment type="function">
    <text evidence="9">Part of the tripartite ATP-independent periplasmic (TRAP) transport system.</text>
</comment>
<comment type="subunit">
    <text evidence="9">The complex comprises the extracytoplasmic solute receptor protein and the two transmembrane proteins.</text>
</comment>
<organism evidence="11 12">
    <name type="scientific">Marinobacter halodurans</name>
    <dbReference type="NCBI Taxonomy" id="2528979"/>
    <lineage>
        <taxon>Bacteria</taxon>
        <taxon>Pseudomonadati</taxon>
        <taxon>Pseudomonadota</taxon>
        <taxon>Gammaproteobacteria</taxon>
        <taxon>Pseudomonadales</taxon>
        <taxon>Marinobacteraceae</taxon>
        <taxon>Marinobacter</taxon>
    </lineage>
</organism>
<evidence type="ECO:0000256" key="5">
    <source>
        <dbReference type="ARBA" id="ARBA00022692"/>
    </source>
</evidence>
<evidence type="ECO:0000256" key="7">
    <source>
        <dbReference type="ARBA" id="ARBA00023136"/>
    </source>
</evidence>
<evidence type="ECO:0000256" key="6">
    <source>
        <dbReference type="ARBA" id="ARBA00022989"/>
    </source>
</evidence>
<evidence type="ECO:0000313" key="12">
    <source>
        <dbReference type="Proteomes" id="UP000313645"/>
    </source>
</evidence>
<evidence type="ECO:0000313" key="11">
    <source>
        <dbReference type="EMBL" id="TBW56027.1"/>
    </source>
</evidence>
<feature type="domain" description="Tripartite ATP-independent periplasmic transporters DctQ component" evidence="10">
    <location>
        <begin position="51"/>
        <end position="184"/>
    </location>
</feature>
<dbReference type="Proteomes" id="UP000313645">
    <property type="component" value="Unassembled WGS sequence"/>
</dbReference>
<sequence>MNASFEATAPELEPAQQGLSREVLPHTPVSRIIDGLIQRIGEFSAWLWPLLMLVIIVNVVSRYVFSQGFIELEELQWHIYSAGFLIALSYALLRDSHVRVDLFRERFSFRTQAWVELGGMLLLLGPFIGLLLYYSIPYVIDSWDMNEASSAPGGLSHRWIIKSALPLGLGLLLLAALSRLTRLLAFLFASEVRHADQ</sequence>
<keyword evidence="4 9" id="KW-0997">Cell inner membrane</keyword>
<dbReference type="EMBL" id="SJDL01000013">
    <property type="protein sequence ID" value="TBW56027.1"/>
    <property type="molecule type" value="Genomic_DNA"/>
</dbReference>
<name>A0ABY1ZKH0_9GAMM</name>
<comment type="similarity">
    <text evidence="8 9">Belongs to the TRAP transporter small permease family.</text>
</comment>
<accession>A0ABY1ZKH0</accession>